<accession>A0A2G8JGE0</accession>
<dbReference type="Pfam" id="PF17917">
    <property type="entry name" value="RT_RNaseH"/>
    <property type="match status" value="1"/>
</dbReference>
<dbReference type="SMART" id="SM00343">
    <property type="entry name" value="ZnF_C2HC"/>
    <property type="match status" value="2"/>
</dbReference>
<dbReference type="InterPro" id="IPR001878">
    <property type="entry name" value="Znf_CCHC"/>
</dbReference>
<dbReference type="SUPFAM" id="SSF50630">
    <property type="entry name" value="Acid proteases"/>
    <property type="match status" value="1"/>
</dbReference>
<dbReference type="Pfam" id="PF00078">
    <property type="entry name" value="RVT_1"/>
    <property type="match status" value="1"/>
</dbReference>
<comment type="caution">
    <text evidence="10">The sequence shown here is derived from an EMBL/GenBank/DDBJ whole genome shotgun (WGS) entry which is preliminary data.</text>
</comment>
<dbReference type="Gene3D" id="3.30.70.270">
    <property type="match status" value="1"/>
</dbReference>
<dbReference type="CDD" id="cd09274">
    <property type="entry name" value="RNase_HI_RT_Ty3"/>
    <property type="match status" value="1"/>
</dbReference>
<reference evidence="10 11" key="1">
    <citation type="journal article" date="2017" name="PLoS Biol.">
        <title>The sea cucumber genome provides insights into morphological evolution and visceral regeneration.</title>
        <authorList>
            <person name="Zhang X."/>
            <person name="Sun L."/>
            <person name="Yuan J."/>
            <person name="Sun Y."/>
            <person name="Gao Y."/>
            <person name="Zhang L."/>
            <person name="Li S."/>
            <person name="Dai H."/>
            <person name="Hamel J.F."/>
            <person name="Liu C."/>
            <person name="Yu Y."/>
            <person name="Liu S."/>
            <person name="Lin W."/>
            <person name="Guo K."/>
            <person name="Jin S."/>
            <person name="Xu P."/>
            <person name="Storey K.B."/>
            <person name="Huan P."/>
            <person name="Zhang T."/>
            <person name="Zhou Y."/>
            <person name="Zhang J."/>
            <person name="Lin C."/>
            <person name="Li X."/>
            <person name="Xing L."/>
            <person name="Huo D."/>
            <person name="Sun M."/>
            <person name="Wang L."/>
            <person name="Mercier A."/>
            <person name="Li F."/>
            <person name="Yang H."/>
            <person name="Xiang J."/>
        </authorList>
    </citation>
    <scope>NUCLEOTIDE SEQUENCE [LARGE SCALE GENOMIC DNA]</scope>
    <source>
        <strain evidence="10">Shaxun</strain>
        <tissue evidence="10">Muscle</tissue>
    </source>
</reference>
<dbReference type="CDD" id="cd00303">
    <property type="entry name" value="retropepsin_like"/>
    <property type="match status" value="1"/>
</dbReference>
<dbReference type="Proteomes" id="UP000230750">
    <property type="component" value="Unassembled WGS sequence"/>
</dbReference>
<dbReference type="Pfam" id="PF13975">
    <property type="entry name" value="gag-asp_proteas"/>
    <property type="match status" value="1"/>
</dbReference>
<dbReference type="Gene3D" id="3.10.10.10">
    <property type="entry name" value="HIV Type 1 Reverse Transcriptase, subunit A, domain 1"/>
    <property type="match status" value="1"/>
</dbReference>
<dbReference type="SUPFAM" id="SSF56672">
    <property type="entry name" value="DNA/RNA polymerases"/>
    <property type="match status" value="1"/>
</dbReference>
<dbReference type="InterPro" id="IPR021109">
    <property type="entry name" value="Peptidase_aspartic_dom_sf"/>
</dbReference>
<evidence type="ECO:0000256" key="2">
    <source>
        <dbReference type="ARBA" id="ARBA00022679"/>
    </source>
</evidence>
<dbReference type="GO" id="GO:0008270">
    <property type="term" value="F:zinc ion binding"/>
    <property type="evidence" value="ECO:0007669"/>
    <property type="project" value="UniProtKB-KW"/>
</dbReference>
<dbReference type="Gene3D" id="2.40.70.10">
    <property type="entry name" value="Acid Proteases"/>
    <property type="match status" value="1"/>
</dbReference>
<gene>
    <name evidence="10" type="ORF">BSL78_28388</name>
</gene>
<dbReference type="PANTHER" id="PTHR37984:SF9">
    <property type="entry name" value="INTEGRASE CATALYTIC DOMAIN-CONTAINING PROTEIN"/>
    <property type="match status" value="1"/>
</dbReference>
<dbReference type="GO" id="GO:0003676">
    <property type="term" value="F:nucleic acid binding"/>
    <property type="evidence" value="ECO:0007669"/>
    <property type="project" value="InterPro"/>
</dbReference>
<dbReference type="InterPro" id="IPR043128">
    <property type="entry name" value="Rev_trsase/Diguanyl_cyclase"/>
</dbReference>
<dbReference type="InterPro" id="IPR036875">
    <property type="entry name" value="Znf_CCHC_sf"/>
</dbReference>
<keyword evidence="8" id="KW-0863">Zinc-finger</keyword>
<organism evidence="10 11">
    <name type="scientific">Stichopus japonicus</name>
    <name type="common">Sea cucumber</name>
    <dbReference type="NCBI Taxonomy" id="307972"/>
    <lineage>
        <taxon>Eukaryota</taxon>
        <taxon>Metazoa</taxon>
        <taxon>Echinodermata</taxon>
        <taxon>Eleutherozoa</taxon>
        <taxon>Echinozoa</taxon>
        <taxon>Holothuroidea</taxon>
        <taxon>Aspidochirotacea</taxon>
        <taxon>Aspidochirotida</taxon>
        <taxon>Stichopodidae</taxon>
        <taxon>Apostichopus</taxon>
    </lineage>
</organism>
<evidence type="ECO:0000313" key="11">
    <source>
        <dbReference type="Proteomes" id="UP000230750"/>
    </source>
</evidence>
<dbReference type="GO" id="GO:0003964">
    <property type="term" value="F:RNA-directed DNA polymerase activity"/>
    <property type="evidence" value="ECO:0007669"/>
    <property type="project" value="UniProtKB-KW"/>
</dbReference>
<dbReference type="CDD" id="cd01647">
    <property type="entry name" value="RT_LTR"/>
    <property type="match status" value="1"/>
</dbReference>
<evidence type="ECO:0000256" key="1">
    <source>
        <dbReference type="ARBA" id="ARBA00012493"/>
    </source>
</evidence>
<keyword evidence="5" id="KW-0255">Endonuclease</keyword>
<keyword evidence="3" id="KW-0548">Nucleotidyltransferase</keyword>
<dbReference type="GO" id="GO:0006508">
    <property type="term" value="P:proteolysis"/>
    <property type="evidence" value="ECO:0007669"/>
    <property type="project" value="InterPro"/>
</dbReference>
<dbReference type="AlphaFoldDB" id="A0A2G8JGE0"/>
<protein>
    <recommendedName>
        <fullName evidence="1">RNA-directed DNA polymerase</fullName>
        <ecNumber evidence="1">2.7.7.49</ecNumber>
    </recommendedName>
</protein>
<evidence type="ECO:0000256" key="6">
    <source>
        <dbReference type="ARBA" id="ARBA00022801"/>
    </source>
</evidence>
<dbReference type="InterPro" id="IPR001969">
    <property type="entry name" value="Aspartic_peptidase_AS"/>
</dbReference>
<keyword evidence="2" id="KW-0808">Transferase</keyword>
<evidence type="ECO:0000256" key="5">
    <source>
        <dbReference type="ARBA" id="ARBA00022759"/>
    </source>
</evidence>
<name>A0A2G8JGE0_STIJA</name>
<keyword evidence="8" id="KW-0479">Metal-binding</keyword>
<dbReference type="GO" id="GO:0004519">
    <property type="term" value="F:endonuclease activity"/>
    <property type="evidence" value="ECO:0007669"/>
    <property type="project" value="UniProtKB-KW"/>
</dbReference>
<evidence type="ECO:0000256" key="4">
    <source>
        <dbReference type="ARBA" id="ARBA00022722"/>
    </source>
</evidence>
<dbReference type="InterPro" id="IPR041373">
    <property type="entry name" value="RT_RNaseH"/>
</dbReference>
<dbReference type="EC" id="2.7.7.49" evidence="1"/>
<dbReference type="InterPro" id="IPR050951">
    <property type="entry name" value="Retrovirus_Pol_polyprotein"/>
</dbReference>
<dbReference type="OrthoDB" id="5984676at2759"/>
<sequence>MERILRPERLETDPNSNSASKEWAHWIKTFENFVQVLPTPSTGEIDKLSILTNFVSPRIYETISECTTYGAALKILKELYLKPTSEIFARHRLATRKQNAGESLDEYLQTLKALAKECDFKAVTAEQNRNEYIRDSFISGLYSQIIRQRLLENKKLDLQTMFDQARSLEAAQKNSESYSCGSTIGAENSSVSAAARVSKQSQESLRGASFGAPGKCYFCGYKRHPRSECPARDEDCNNCGKKGHFWKMCRSSQNANSQRASTASALFDRPTIASAGTSLTRSMIEIKVNGKIANCLVDSGSTDSFIHPDLVEKLGLSAKRAELSVRMAATSFEQKSSQKCEVLIELNSQQYPKTQLYIMSDLCADVLLGLDFQIKHERVILEYGGALPPLVLCAFADAKLDQQGNEPLVAMEVDPVKPFANLAADCKPIATKSRRYSADDRHFISSEVQRLLKEGIIEPSNSPWRAQVVVTKNDNHKKRLVIDYSETINRYTLPDSYPLPRIDDIVNSIARYKVFSTFDLAVLTPNTLTAEDRLYTAFEADRGLYQYTRLPFGITNGVPCFQREIDNFIKEEGLEATFAYLDDVTVGGANEAELVRNQAKFLDAARRKNITFNENKSVIATKQLSILGCLRSSYSSDTKSSWTASRLFLRPLNGAEKNHPAVEKEALAIIEAVRHWSYYLIGRRFKLTTDQKSVSYVFDIQHKGKIKNEKMRRWRIELSCFTFDIVYRPGMKTFHPTH</sequence>
<keyword evidence="11" id="KW-1185">Reference proteome</keyword>
<evidence type="ECO:0000256" key="8">
    <source>
        <dbReference type="PROSITE-ProRule" id="PRU00047"/>
    </source>
</evidence>
<proteinExistence type="predicted"/>
<dbReference type="EMBL" id="MRZV01002078">
    <property type="protein sequence ID" value="PIK34785.1"/>
    <property type="molecule type" value="Genomic_DNA"/>
</dbReference>
<dbReference type="PANTHER" id="PTHR37984">
    <property type="entry name" value="PROTEIN CBG26694"/>
    <property type="match status" value="1"/>
</dbReference>
<keyword evidence="7" id="KW-0695">RNA-directed DNA polymerase</keyword>
<keyword evidence="6" id="KW-0378">Hydrolase</keyword>
<evidence type="ECO:0000256" key="3">
    <source>
        <dbReference type="ARBA" id="ARBA00022695"/>
    </source>
</evidence>
<dbReference type="SUPFAM" id="SSF57756">
    <property type="entry name" value="Retrovirus zinc finger-like domains"/>
    <property type="match status" value="1"/>
</dbReference>
<dbReference type="PROSITE" id="PS00141">
    <property type="entry name" value="ASP_PROTEASE"/>
    <property type="match status" value="1"/>
</dbReference>
<dbReference type="InterPro" id="IPR043502">
    <property type="entry name" value="DNA/RNA_pol_sf"/>
</dbReference>
<keyword evidence="8" id="KW-0862">Zinc</keyword>
<dbReference type="Gene3D" id="4.10.60.10">
    <property type="entry name" value="Zinc finger, CCHC-type"/>
    <property type="match status" value="1"/>
</dbReference>
<evidence type="ECO:0000259" key="9">
    <source>
        <dbReference type="PROSITE" id="PS50158"/>
    </source>
</evidence>
<feature type="domain" description="CCHC-type" evidence="9">
    <location>
        <begin position="236"/>
        <end position="251"/>
    </location>
</feature>
<evidence type="ECO:0000256" key="7">
    <source>
        <dbReference type="ARBA" id="ARBA00022918"/>
    </source>
</evidence>
<evidence type="ECO:0000313" key="10">
    <source>
        <dbReference type="EMBL" id="PIK34785.1"/>
    </source>
</evidence>
<keyword evidence="4" id="KW-0540">Nuclease</keyword>
<dbReference type="GO" id="GO:0004190">
    <property type="term" value="F:aspartic-type endopeptidase activity"/>
    <property type="evidence" value="ECO:0007669"/>
    <property type="project" value="InterPro"/>
</dbReference>
<dbReference type="InterPro" id="IPR000477">
    <property type="entry name" value="RT_dom"/>
</dbReference>
<dbReference type="PROSITE" id="PS50158">
    <property type="entry name" value="ZF_CCHC"/>
    <property type="match status" value="1"/>
</dbReference>